<evidence type="ECO:0000313" key="2">
    <source>
        <dbReference type="EMBL" id="MBW3114987.1"/>
    </source>
</evidence>
<keyword evidence="1" id="KW-0175">Coiled coil</keyword>
<proteinExistence type="predicted"/>
<dbReference type="RefSeq" id="WP_165879086.1">
    <property type="nucleotide sequence ID" value="NZ_JAAOIA010000001.1"/>
</dbReference>
<accession>A0AAE2Z9J0</accession>
<feature type="coiled-coil region" evidence="1">
    <location>
        <begin position="405"/>
        <end position="436"/>
    </location>
</feature>
<dbReference type="Proteomes" id="UP001155882">
    <property type="component" value="Unassembled WGS sequence"/>
</dbReference>
<comment type="caution">
    <text evidence="2">The sequence shown here is derived from an EMBL/GenBank/DDBJ whole genome shotgun (WGS) entry which is preliminary data.</text>
</comment>
<feature type="coiled-coil region" evidence="1">
    <location>
        <begin position="17"/>
        <end position="44"/>
    </location>
</feature>
<evidence type="ECO:0000313" key="3">
    <source>
        <dbReference type="Proteomes" id="UP001155882"/>
    </source>
</evidence>
<dbReference type="AlphaFoldDB" id="A0AAE2Z9J0"/>
<protein>
    <submittedName>
        <fullName evidence="2">Uncharacterized protein</fullName>
    </submittedName>
</protein>
<organism evidence="2 3">
    <name type="scientific">Providencia rettgeri</name>
    <dbReference type="NCBI Taxonomy" id="587"/>
    <lineage>
        <taxon>Bacteria</taxon>
        <taxon>Pseudomonadati</taxon>
        <taxon>Pseudomonadota</taxon>
        <taxon>Gammaproteobacteria</taxon>
        <taxon>Enterobacterales</taxon>
        <taxon>Morganellaceae</taxon>
        <taxon>Providencia</taxon>
    </lineage>
</organism>
<dbReference type="EMBL" id="JAHWLI010000001">
    <property type="protein sequence ID" value="MBW3114987.1"/>
    <property type="molecule type" value="Genomic_DNA"/>
</dbReference>
<sequence>MLENIKTTSKPVLKIENKILHDNIESFQNEIESLKTEINKVSFSKNIFFSLKENEYLSSMLDNALKIDSIEMQNNEFTNILEKQVTQIRLLIIKLDDVRNTETKRFFNYYANNSTCLKKEPPKDTIKKTDFSTQTDEEYLIKSSTPVQRKKLLNRRENIKYNEQITKRKNKINKLITHCNTINHVKENNLFKKINSDIDDALLYINDEIKIHNVVTNKEDPFNGVLYFSKKEHRKSNESLSSSSSGYHSDDISNYKEKQKSLIPKRIKMYDFSQVKKIEHPIKSKKSHIPQLIKTNRPSTTNKTEIPTAIMDSYLLNTSLKKPLYQIPEPGKIRKADKITYGHSDSTNRLHKGEKAIVNLPEYLQATNASSSVIRQTQSSRLRQRLPIDKTSPIHKATSMPPMKLSKMEKGIEKTFNELKQLSSKMEKEIQLQKNTILQFNSIKTIK</sequence>
<reference evidence="2" key="1">
    <citation type="submission" date="2021-07" db="EMBL/GenBank/DDBJ databases">
        <authorList>
            <person name="Stanton E."/>
        </authorList>
    </citation>
    <scope>NUCLEOTIDE SEQUENCE</scope>
    <source>
        <strain evidence="2">2021EL-01139</strain>
    </source>
</reference>
<evidence type="ECO:0000256" key="1">
    <source>
        <dbReference type="SAM" id="Coils"/>
    </source>
</evidence>
<name>A0AAE2Z9J0_PRORE</name>
<gene>
    <name evidence="2" type="ORF">KYI77_00720</name>
</gene>